<accession>A0A1A9UHZ8</accession>
<protein>
    <submittedName>
        <fullName evidence="2">Uncharacterized protein</fullName>
    </submittedName>
</protein>
<keyword evidence="1" id="KW-1133">Transmembrane helix</keyword>
<dbReference type="Proteomes" id="UP000078200">
    <property type="component" value="Unassembled WGS sequence"/>
</dbReference>
<name>A0A1A9UHZ8_GLOAU</name>
<evidence type="ECO:0000313" key="2">
    <source>
        <dbReference type="EnsemblMetazoa" id="GAUT005428-PA"/>
    </source>
</evidence>
<dbReference type="VEuPathDB" id="VectorBase:GAUT005428"/>
<dbReference type="EnsemblMetazoa" id="GAUT005428-RA">
    <property type="protein sequence ID" value="GAUT005428-PA"/>
    <property type="gene ID" value="GAUT005428"/>
</dbReference>
<dbReference type="AlphaFoldDB" id="A0A1A9UHZ8"/>
<proteinExistence type="predicted"/>
<keyword evidence="1" id="KW-0812">Transmembrane</keyword>
<keyword evidence="3" id="KW-1185">Reference proteome</keyword>
<reference evidence="2" key="1">
    <citation type="submission" date="2020-05" db="UniProtKB">
        <authorList>
            <consortium name="EnsemblMetazoa"/>
        </authorList>
    </citation>
    <scope>IDENTIFICATION</scope>
    <source>
        <strain evidence="2">TTRI</strain>
    </source>
</reference>
<organism evidence="2 3">
    <name type="scientific">Glossina austeni</name>
    <name type="common">Savannah tsetse fly</name>
    <dbReference type="NCBI Taxonomy" id="7395"/>
    <lineage>
        <taxon>Eukaryota</taxon>
        <taxon>Metazoa</taxon>
        <taxon>Ecdysozoa</taxon>
        <taxon>Arthropoda</taxon>
        <taxon>Hexapoda</taxon>
        <taxon>Insecta</taxon>
        <taxon>Pterygota</taxon>
        <taxon>Neoptera</taxon>
        <taxon>Endopterygota</taxon>
        <taxon>Diptera</taxon>
        <taxon>Brachycera</taxon>
        <taxon>Muscomorpha</taxon>
        <taxon>Hippoboscoidea</taxon>
        <taxon>Glossinidae</taxon>
        <taxon>Glossina</taxon>
    </lineage>
</organism>
<sequence length="142" mass="16436">MLYIYFNGTLLFYIANINIFNKGVEIFLDYFTVYLPVNGREHLLKLRRQTLAVSPLQLSHVLFFETFSPFEGVAFAMNFCGAYILATSIYYQITILLVAEKYCMLKYVEFSTTFTENSKDSMIRGTGLLSCNENQVRIELEV</sequence>
<evidence type="ECO:0000256" key="1">
    <source>
        <dbReference type="SAM" id="Phobius"/>
    </source>
</evidence>
<evidence type="ECO:0000313" key="3">
    <source>
        <dbReference type="Proteomes" id="UP000078200"/>
    </source>
</evidence>
<keyword evidence="1" id="KW-0472">Membrane</keyword>
<feature type="transmembrane region" description="Helical" evidence="1">
    <location>
        <begin position="73"/>
        <end position="99"/>
    </location>
</feature>